<dbReference type="Proteomes" id="UP000001312">
    <property type="component" value="Unassembled WGS sequence"/>
</dbReference>
<dbReference type="KEGG" id="ssl:SS1G_03425"/>
<accession>A7EDN5</accession>
<name>A7EDN5_SCLS1</name>
<dbReference type="InParanoid" id="A7EDN5"/>
<proteinExistence type="predicted"/>
<dbReference type="HOGENOM" id="CLU_3279757_0_0_1"/>
<organism evidence="1 2">
    <name type="scientific">Sclerotinia sclerotiorum (strain ATCC 18683 / 1980 / Ss-1)</name>
    <name type="common">White mold</name>
    <name type="synonym">Whetzelinia sclerotiorum</name>
    <dbReference type="NCBI Taxonomy" id="665079"/>
    <lineage>
        <taxon>Eukaryota</taxon>
        <taxon>Fungi</taxon>
        <taxon>Dikarya</taxon>
        <taxon>Ascomycota</taxon>
        <taxon>Pezizomycotina</taxon>
        <taxon>Leotiomycetes</taxon>
        <taxon>Helotiales</taxon>
        <taxon>Sclerotiniaceae</taxon>
        <taxon>Sclerotinia</taxon>
    </lineage>
</organism>
<reference evidence="2" key="1">
    <citation type="journal article" date="2011" name="PLoS Genet.">
        <title>Genomic analysis of the necrotrophic fungal pathogens Sclerotinia sclerotiorum and Botrytis cinerea.</title>
        <authorList>
            <person name="Amselem J."/>
            <person name="Cuomo C.A."/>
            <person name="van Kan J.A."/>
            <person name="Viaud M."/>
            <person name="Benito E.P."/>
            <person name="Couloux A."/>
            <person name="Coutinho P.M."/>
            <person name="de Vries R.P."/>
            <person name="Dyer P.S."/>
            <person name="Fillinger S."/>
            <person name="Fournier E."/>
            <person name="Gout L."/>
            <person name="Hahn M."/>
            <person name="Kohn L."/>
            <person name="Lapalu N."/>
            <person name="Plummer K.M."/>
            <person name="Pradier J.M."/>
            <person name="Quevillon E."/>
            <person name="Sharon A."/>
            <person name="Simon A."/>
            <person name="ten Have A."/>
            <person name="Tudzynski B."/>
            <person name="Tudzynski P."/>
            <person name="Wincker P."/>
            <person name="Andrew M."/>
            <person name="Anthouard V."/>
            <person name="Beever R.E."/>
            <person name="Beffa R."/>
            <person name="Benoit I."/>
            <person name="Bouzid O."/>
            <person name="Brault B."/>
            <person name="Chen Z."/>
            <person name="Choquer M."/>
            <person name="Collemare J."/>
            <person name="Cotton P."/>
            <person name="Danchin E.G."/>
            <person name="Da Silva C."/>
            <person name="Gautier A."/>
            <person name="Giraud C."/>
            <person name="Giraud T."/>
            <person name="Gonzalez C."/>
            <person name="Grossetete S."/>
            <person name="Guldener U."/>
            <person name="Henrissat B."/>
            <person name="Howlett B.J."/>
            <person name="Kodira C."/>
            <person name="Kretschmer M."/>
            <person name="Lappartient A."/>
            <person name="Leroch M."/>
            <person name="Levis C."/>
            <person name="Mauceli E."/>
            <person name="Neuveglise C."/>
            <person name="Oeser B."/>
            <person name="Pearson M."/>
            <person name="Poulain J."/>
            <person name="Poussereau N."/>
            <person name="Quesneville H."/>
            <person name="Rascle C."/>
            <person name="Schumacher J."/>
            <person name="Segurens B."/>
            <person name="Sexton A."/>
            <person name="Silva E."/>
            <person name="Sirven C."/>
            <person name="Soanes D.M."/>
            <person name="Talbot N.J."/>
            <person name="Templeton M."/>
            <person name="Yandava C."/>
            <person name="Yarden O."/>
            <person name="Zeng Q."/>
            <person name="Rollins J.A."/>
            <person name="Lebrun M.H."/>
            <person name="Dickman M."/>
        </authorList>
    </citation>
    <scope>NUCLEOTIDE SEQUENCE [LARGE SCALE GENOMIC DNA]</scope>
    <source>
        <strain evidence="2">ATCC 18683 / 1980 / Ss-1</strain>
    </source>
</reference>
<gene>
    <name evidence="1" type="ORF">SS1G_03425</name>
</gene>
<evidence type="ECO:0000313" key="1">
    <source>
        <dbReference type="EMBL" id="EDO00951.1"/>
    </source>
</evidence>
<dbReference type="RefSeq" id="XP_001595336.1">
    <property type="nucleotide sequence ID" value="XM_001595286.1"/>
</dbReference>
<keyword evidence="2" id="KW-1185">Reference proteome</keyword>
<dbReference type="EMBL" id="CH476624">
    <property type="protein sequence ID" value="EDO00951.1"/>
    <property type="molecule type" value="Genomic_DNA"/>
</dbReference>
<protein>
    <submittedName>
        <fullName evidence="1">Uncharacterized protein</fullName>
    </submittedName>
</protein>
<sequence length="41" mass="4562">MNQSEEKPPGQKVSKVSRVSYSSDVILAIVPMPDNKMPDKM</sequence>
<dbReference type="GeneID" id="5491428"/>
<evidence type="ECO:0000313" key="2">
    <source>
        <dbReference type="Proteomes" id="UP000001312"/>
    </source>
</evidence>
<dbReference type="AlphaFoldDB" id="A7EDN5"/>